<evidence type="ECO:0000256" key="3">
    <source>
        <dbReference type="ARBA" id="ARBA00022448"/>
    </source>
</evidence>
<feature type="domain" description="PX" evidence="9">
    <location>
        <begin position="1"/>
        <end position="128"/>
    </location>
</feature>
<dbReference type="Ensembl" id="ENSMCST00000019512.1">
    <property type="protein sequence ID" value="ENSMCSP00000019034.1"/>
    <property type="gene ID" value="ENSMCSG00000013360.1"/>
</dbReference>
<keyword evidence="3" id="KW-0813">Transport</keyword>
<accession>A0A8C5UEE5</accession>
<keyword evidence="5" id="KW-0446">Lipid-binding</keyword>
<keyword evidence="6" id="KW-0472">Membrane</keyword>
<evidence type="ECO:0000256" key="2">
    <source>
        <dbReference type="ARBA" id="ARBA00010883"/>
    </source>
</evidence>
<evidence type="ECO:0000256" key="4">
    <source>
        <dbReference type="ARBA" id="ARBA00022927"/>
    </source>
</evidence>
<dbReference type="InterPro" id="IPR001683">
    <property type="entry name" value="PX_dom"/>
</dbReference>
<dbReference type="SUPFAM" id="SSF64268">
    <property type="entry name" value="PX domain"/>
    <property type="match status" value="1"/>
</dbReference>
<dbReference type="InterPro" id="IPR036871">
    <property type="entry name" value="PX_dom_sf"/>
</dbReference>
<keyword evidence="7" id="KW-0968">Cytoplasmic vesicle</keyword>
<protein>
    <recommendedName>
        <fullName evidence="9">PX domain-containing protein</fullName>
    </recommendedName>
</protein>
<dbReference type="Proteomes" id="UP000694560">
    <property type="component" value="Unplaced"/>
</dbReference>
<dbReference type="Gene3D" id="3.30.1520.10">
    <property type="entry name" value="Phox-like domain"/>
    <property type="match status" value="1"/>
</dbReference>
<name>A0A8C5UEE5_9PASS</name>
<sequence length="165" mass="18623">KMGPLPSFLGLGVPWGTVGWMGVPICPQRSALESRGPRCLPSQVFRVEVLCNGRRHTVTKRYSEFQALHNRKTCKVPDFPLRHVPNWMPKALEQRRQGLELYLQGVLYHNEQLPQDVLDFLKVRWLDESCPTSPLEKSSMARASPTTLFQPNQGTLGQPASFPSA</sequence>
<dbReference type="GO" id="GO:0015031">
    <property type="term" value="P:protein transport"/>
    <property type="evidence" value="ECO:0007669"/>
    <property type="project" value="UniProtKB-KW"/>
</dbReference>
<dbReference type="AlphaFoldDB" id="A0A8C5UEE5"/>
<evidence type="ECO:0000256" key="1">
    <source>
        <dbReference type="ARBA" id="ARBA00004180"/>
    </source>
</evidence>
<reference evidence="10" key="2">
    <citation type="submission" date="2025-09" db="UniProtKB">
        <authorList>
            <consortium name="Ensembl"/>
        </authorList>
    </citation>
    <scope>IDENTIFICATION</scope>
</reference>
<evidence type="ECO:0000313" key="10">
    <source>
        <dbReference type="Ensembl" id="ENSMCSP00000019034.1"/>
    </source>
</evidence>
<dbReference type="SMART" id="SM00312">
    <property type="entry name" value="PX"/>
    <property type="match status" value="1"/>
</dbReference>
<dbReference type="GO" id="GO:1901981">
    <property type="term" value="F:phosphatidylinositol phosphate binding"/>
    <property type="evidence" value="ECO:0007669"/>
    <property type="project" value="TreeGrafter"/>
</dbReference>
<evidence type="ECO:0000259" key="9">
    <source>
        <dbReference type="PROSITE" id="PS50195"/>
    </source>
</evidence>
<dbReference type="InterPro" id="IPR052467">
    <property type="entry name" value="Sorting_nexin_PX-domain"/>
</dbReference>
<evidence type="ECO:0000256" key="6">
    <source>
        <dbReference type="ARBA" id="ARBA00023136"/>
    </source>
</evidence>
<evidence type="ECO:0000256" key="8">
    <source>
        <dbReference type="SAM" id="MobiDB-lite"/>
    </source>
</evidence>
<feature type="compositionally biased region" description="Polar residues" evidence="8">
    <location>
        <begin position="144"/>
        <end position="165"/>
    </location>
</feature>
<dbReference type="PROSITE" id="PS50195">
    <property type="entry name" value="PX"/>
    <property type="match status" value="1"/>
</dbReference>
<organism evidence="10 11">
    <name type="scientific">Malurus cyaneus samueli</name>
    <dbReference type="NCBI Taxonomy" id="2593467"/>
    <lineage>
        <taxon>Eukaryota</taxon>
        <taxon>Metazoa</taxon>
        <taxon>Chordata</taxon>
        <taxon>Craniata</taxon>
        <taxon>Vertebrata</taxon>
        <taxon>Euteleostomi</taxon>
        <taxon>Archelosauria</taxon>
        <taxon>Archosauria</taxon>
        <taxon>Dinosauria</taxon>
        <taxon>Saurischia</taxon>
        <taxon>Theropoda</taxon>
        <taxon>Coelurosauria</taxon>
        <taxon>Aves</taxon>
        <taxon>Neognathae</taxon>
        <taxon>Neoaves</taxon>
        <taxon>Telluraves</taxon>
        <taxon>Australaves</taxon>
        <taxon>Passeriformes</taxon>
        <taxon>Meliphagoidea</taxon>
        <taxon>Maluridae</taxon>
        <taxon>Malurus</taxon>
    </lineage>
</organism>
<comment type="subcellular location">
    <subcellularLocation>
        <location evidence="1">Cytoplasmic vesicle membrane</location>
        <topology evidence="1">Peripheral membrane protein</topology>
        <orientation evidence="1">Cytoplasmic side</orientation>
    </subcellularLocation>
</comment>
<dbReference type="GO" id="GO:0030659">
    <property type="term" value="C:cytoplasmic vesicle membrane"/>
    <property type="evidence" value="ECO:0007669"/>
    <property type="project" value="UniProtKB-SubCell"/>
</dbReference>
<comment type="similarity">
    <text evidence="2">Belongs to the sorting nexin family.</text>
</comment>
<dbReference type="Pfam" id="PF00787">
    <property type="entry name" value="PX"/>
    <property type="match status" value="1"/>
</dbReference>
<dbReference type="PANTHER" id="PTHR15813:SF8">
    <property type="entry name" value="SORTING NEXIN-22"/>
    <property type="match status" value="1"/>
</dbReference>
<dbReference type="PANTHER" id="PTHR15813">
    <property type="entry name" value="SORTING NEXIN-22 AND 24"/>
    <property type="match status" value="1"/>
</dbReference>
<keyword evidence="4" id="KW-0653">Protein transport</keyword>
<evidence type="ECO:0000256" key="5">
    <source>
        <dbReference type="ARBA" id="ARBA00023121"/>
    </source>
</evidence>
<evidence type="ECO:0000313" key="11">
    <source>
        <dbReference type="Proteomes" id="UP000694560"/>
    </source>
</evidence>
<proteinExistence type="inferred from homology"/>
<keyword evidence="11" id="KW-1185">Reference proteome</keyword>
<feature type="region of interest" description="Disordered" evidence="8">
    <location>
        <begin position="132"/>
        <end position="165"/>
    </location>
</feature>
<reference evidence="10" key="1">
    <citation type="submission" date="2025-08" db="UniProtKB">
        <authorList>
            <consortium name="Ensembl"/>
        </authorList>
    </citation>
    <scope>IDENTIFICATION</scope>
</reference>
<evidence type="ECO:0000256" key="7">
    <source>
        <dbReference type="ARBA" id="ARBA00023329"/>
    </source>
</evidence>